<evidence type="ECO:0000256" key="6">
    <source>
        <dbReference type="ARBA" id="ARBA00023136"/>
    </source>
</evidence>
<dbReference type="PANTHER" id="PTHR20855">
    <property type="entry name" value="ADIPOR/PROGESTIN RECEPTOR-RELATED"/>
    <property type="match status" value="1"/>
</dbReference>
<comment type="caution">
    <text evidence="9">The sequence shown here is derived from an EMBL/GenBank/DDBJ whole genome shotgun (WGS) entry which is preliminary data.</text>
</comment>
<dbReference type="GO" id="GO:0140911">
    <property type="term" value="F:pore-forming activity"/>
    <property type="evidence" value="ECO:0007669"/>
    <property type="project" value="InterPro"/>
</dbReference>
<feature type="binding site" evidence="7">
    <location>
        <position position="61"/>
    </location>
    <ligand>
        <name>Zn(2+)</name>
        <dbReference type="ChEBI" id="CHEBI:29105"/>
    </ligand>
</feature>
<name>A0A398DYB7_9BACT</name>
<feature type="transmembrane region" description="Helical" evidence="8">
    <location>
        <begin position="12"/>
        <end position="31"/>
    </location>
</feature>
<feature type="transmembrane region" description="Helical" evidence="8">
    <location>
        <begin position="78"/>
        <end position="97"/>
    </location>
</feature>
<feature type="transmembrane region" description="Helical" evidence="8">
    <location>
        <begin position="43"/>
        <end position="63"/>
    </location>
</feature>
<evidence type="ECO:0000313" key="10">
    <source>
        <dbReference type="Proteomes" id="UP000266113"/>
    </source>
</evidence>
<dbReference type="InterPro" id="IPR005744">
    <property type="entry name" value="Hy-lIII"/>
</dbReference>
<evidence type="ECO:0000256" key="4">
    <source>
        <dbReference type="ARBA" id="ARBA00022692"/>
    </source>
</evidence>
<keyword evidence="7" id="KW-0862">Zinc</keyword>
<keyword evidence="7" id="KW-0479">Metal-binding</keyword>
<dbReference type="RefSeq" id="WP_119085311.1">
    <property type="nucleotide sequence ID" value="NZ_QXIY01000011.1"/>
</dbReference>
<keyword evidence="6 8" id="KW-0472">Membrane</keyword>
<dbReference type="NCBIfam" id="TIGR01065">
    <property type="entry name" value="hlyIII"/>
    <property type="match status" value="1"/>
</dbReference>
<evidence type="ECO:0000256" key="3">
    <source>
        <dbReference type="ARBA" id="ARBA00022475"/>
    </source>
</evidence>
<feature type="transmembrane region" description="Helical" evidence="8">
    <location>
        <begin position="104"/>
        <end position="124"/>
    </location>
</feature>
<dbReference type="AlphaFoldDB" id="A0A398DYB7"/>
<keyword evidence="3" id="KW-1003">Cell membrane</keyword>
<feature type="binding site" evidence="7">
    <location>
        <position position="190"/>
    </location>
    <ligand>
        <name>Zn(2+)</name>
        <dbReference type="ChEBI" id="CHEBI:29105"/>
    </ligand>
</feature>
<dbReference type="Pfam" id="PF03006">
    <property type="entry name" value="HlyIII"/>
    <property type="match status" value="1"/>
</dbReference>
<proteinExistence type="inferred from homology"/>
<evidence type="ECO:0000256" key="5">
    <source>
        <dbReference type="ARBA" id="ARBA00022989"/>
    </source>
</evidence>
<gene>
    <name evidence="9" type="ORF">SMC1_02895</name>
</gene>
<evidence type="ECO:0000256" key="8">
    <source>
        <dbReference type="SAM" id="Phobius"/>
    </source>
</evidence>
<dbReference type="GO" id="GO:0046872">
    <property type="term" value="F:metal ion binding"/>
    <property type="evidence" value="ECO:0007669"/>
    <property type="project" value="UniProtKB-KW"/>
</dbReference>
<feature type="transmembrane region" description="Helical" evidence="8">
    <location>
        <begin position="159"/>
        <end position="177"/>
    </location>
</feature>
<accession>A0A398DYB7</accession>
<keyword evidence="5 8" id="KW-1133">Transmembrane helix</keyword>
<evidence type="ECO:0000256" key="7">
    <source>
        <dbReference type="PIRSR" id="PIRSR604254-1"/>
    </source>
</evidence>
<evidence type="ECO:0000256" key="2">
    <source>
        <dbReference type="ARBA" id="ARBA00008488"/>
    </source>
</evidence>
<keyword evidence="10" id="KW-1185">Reference proteome</keyword>
<evidence type="ECO:0000256" key="1">
    <source>
        <dbReference type="ARBA" id="ARBA00004651"/>
    </source>
</evidence>
<dbReference type="OrthoDB" id="9813689at2"/>
<sequence>MVKFKEHFNGISHLFGGLAAIVVTVLLVRAAVIRGGGRAGVPFLVYGLSMVLLYFASASYHLLDVSPRTHVMLRRLDHVSISILIAGSYTPVCLIALRGTVGTSLCWAVWGLAGVVILTDVFWLDAPRGLKAGCYVALGWFAVWAMIPLQHAIGWDGIAWMLAGGLAYSVGALLYAIKKPNPWPGVVGFHEIWHLFVLAGSAGFVVLVWRYVLPLVKVL</sequence>
<dbReference type="InterPro" id="IPR004254">
    <property type="entry name" value="AdipoR/HlyIII-related"/>
</dbReference>
<organism evidence="9 10">
    <name type="scientific">Candidatus Cryosericum septentrionale</name>
    <dbReference type="NCBI Taxonomy" id="2290913"/>
    <lineage>
        <taxon>Bacteria</taxon>
        <taxon>Pseudomonadati</taxon>
        <taxon>Caldisericota/Cryosericota group</taxon>
        <taxon>Candidatus Cryosericota</taxon>
        <taxon>Candidatus Cryosericia</taxon>
        <taxon>Candidatus Cryosericales</taxon>
        <taxon>Candidatus Cryosericaceae</taxon>
        <taxon>Candidatus Cryosericum</taxon>
    </lineage>
</organism>
<reference evidence="9 10" key="1">
    <citation type="submission" date="2018-09" db="EMBL/GenBank/DDBJ databases">
        <title>Discovery and Ecogenomic Context for Candidatus Cryosericales, a Global Caldiserica Order Active in Thawing Permafrost.</title>
        <authorList>
            <person name="Martinez M.A."/>
            <person name="Woodcroft B.J."/>
            <person name="Ignacio Espinoza J.C."/>
            <person name="Zayed A."/>
            <person name="Singleton C.M."/>
            <person name="Boyd J."/>
            <person name="Li Y.-F."/>
            <person name="Purvine S."/>
            <person name="Maughan H."/>
            <person name="Hodgkins S.B."/>
            <person name="Anderson D."/>
            <person name="Sederholm M."/>
            <person name="Temperton B."/>
            <person name="Saleska S.R."/>
            <person name="Tyson G.W."/>
            <person name="Rich V.I."/>
        </authorList>
    </citation>
    <scope>NUCLEOTIDE SEQUENCE [LARGE SCALE GENOMIC DNA]</scope>
    <source>
        <strain evidence="9 10">SMC1</strain>
    </source>
</reference>
<dbReference type="Proteomes" id="UP000266113">
    <property type="component" value="Unassembled WGS sequence"/>
</dbReference>
<feature type="transmembrane region" description="Helical" evidence="8">
    <location>
        <begin position="130"/>
        <end position="147"/>
    </location>
</feature>
<keyword evidence="4 8" id="KW-0812">Transmembrane</keyword>
<evidence type="ECO:0000313" key="9">
    <source>
        <dbReference type="EMBL" id="RIE17168.1"/>
    </source>
</evidence>
<comment type="similarity">
    <text evidence="2">Belongs to the UPF0073 (Hly-III) family.</text>
</comment>
<protein>
    <submittedName>
        <fullName evidence="9">Hemolysin III family protein</fullName>
    </submittedName>
</protein>
<feature type="transmembrane region" description="Helical" evidence="8">
    <location>
        <begin position="192"/>
        <end position="213"/>
    </location>
</feature>
<feature type="binding site" evidence="7">
    <location>
        <position position="194"/>
    </location>
    <ligand>
        <name>Zn(2+)</name>
        <dbReference type="ChEBI" id="CHEBI:29105"/>
    </ligand>
</feature>
<dbReference type="PANTHER" id="PTHR20855:SF3">
    <property type="entry name" value="LD03007P"/>
    <property type="match status" value="1"/>
</dbReference>
<dbReference type="EMBL" id="QXIY01000011">
    <property type="protein sequence ID" value="RIE17168.1"/>
    <property type="molecule type" value="Genomic_DNA"/>
</dbReference>
<dbReference type="GO" id="GO:0005886">
    <property type="term" value="C:plasma membrane"/>
    <property type="evidence" value="ECO:0007669"/>
    <property type="project" value="UniProtKB-SubCell"/>
</dbReference>
<comment type="subcellular location">
    <subcellularLocation>
        <location evidence="1">Cell membrane</location>
        <topology evidence="1">Multi-pass membrane protein</topology>
    </subcellularLocation>
</comment>